<evidence type="ECO:0000313" key="2">
    <source>
        <dbReference type="EMBL" id="KAG7566967.1"/>
    </source>
</evidence>
<feature type="chain" id="PRO_5035481934" evidence="1">
    <location>
        <begin position="24"/>
        <end position="384"/>
    </location>
</feature>
<evidence type="ECO:0000313" key="3">
    <source>
        <dbReference type="Proteomes" id="UP000812966"/>
    </source>
</evidence>
<dbReference type="AlphaFoldDB" id="A0A8K0NQ68"/>
<comment type="caution">
    <text evidence="2">The sequence shown here is derived from an EMBL/GenBank/DDBJ whole genome shotgun (WGS) entry which is preliminary data.</text>
</comment>
<keyword evidence="3" id="KW-1185">Reference proteome</keyword>
<gene>
    <name evidence="2" type="ORF">FFLO_01226</name>
</gene>
<feature type="signal peptide" evidence="1">
    <location>
        <begin position="1"/>
        <end position="23"/>
    </location>
</feature>
<dbReference type="EMBL" id="JABELV010000017">
    <property type="protein sequence ID" value="KAG7566967.1"/>
    <property type="molecule type" value="Genomic_DNA"/>
</dbReference>
<name>A0A8K0NQ68_9TREE</name>
<protein>
    <submittedName>
        <fullName evidence="2">Uncharacterized protein</fullName>
    </submittedName>
</protein>
<dbReference type="Proteomes" id="UP000812966">
    <property type="component" value="Unassembled WGS sequence"/>
</dbReference>
<sequence>MKFGQTISLSVVGLLAGGSQAYAQASDSSASASASVTSSAAGAASTATSAMIPAGLSAGCSKYLDSLDKHAGFKQCVEPLYNITSNFNPLTGLSLENVTTSTVTSTLTQLCASSTKCDDSQLRSYLGQFYSACSVELTSTEASYSERIREMYDYLYIVNPFRAAVCTKDSTSQKYCVLEIASQAAAASAAPNEAENATSVANSTTNAVKLNSFAATGADLFAPVLEAAQNLVIYNPISDLTRRMFPQLSARAPGDAQTSYMTPNATTYRSTSLPYLFLQADMSSKLLCSTCTKSIMAAYISWESQVPYALGLGSSPILGGQQDLWSGIGQTCGVNFTDSISAQAGVSNTTGATVMGAANKVVVGQGLVSGAVLAVVGTIVASML</sequence>
<keyword evidence="1" id="KW-0732">Signal</keyword>
<organism evidence="2 3">
    <name type="scientific">Filobasidium floriforme</name>
    <dbReference type="NCBI Taxonomy" id="5210"/>
    <lineage>
        <taxon>Eukaryota</taxon>
        <taxon>Fungi</taxon>
        <taxon>Dikarya</taxon>
        <taxon>Basidiomycota</taxon>
        <taxon>Agaricomycotina</taxon>
        <taxon>Tremellomycetes</taxon>
        <taxon>Filobasidiales</taxon>
        <taxon>Filobasidiaceae</taxon>
        <taxon>Filobasidium</taxon>
    </lineage>
</organism>
<accession>A0A8K0NQ68</accession>
<evidence type="ECO:0000256" key="1">
    <source>
        <dbReference type="SAM" id="SignalP"/>
    </source>
</evidence>
<proteinExistence type="predicted"/>
<reference evidence="2" key="1">
    <citation type="submission" date="2020-04" db="EMBL/GenBank/DDBJ databases">
        <title>Analysis of mating type loci in Filobasidium floriforme.</title>
        <authorList>
            <person name="Nowrousian M."/>
        </authorList>
    </citation>
    <scope>NUCLEOTIDE SEQUENCE</scope>
    <source>
        <strain evidence="2">CBS 6242</strain>
    </source>
</reference>